<name>F3PVC3_9BACE</name>
<dbReference type="HOGENOM" id="CLU_1418968_0_0_10"/>
<accession>F3PVC3</accession>
<dbReference type="PROSITE" id="PS51257">
    <property type="entry name" value="PROKAR_LIPOPROTEIN"/>
    <property type="match status" value="1"/>
</dbReference>
<comment type="caution">
    <text evidence="1">The sequence shown here is derived from an EMBL/GenBank/DDBJ whole genome shotgun (WGS) entry which is preliminary data.</text>
</comment>
<keyword evidence="2" id="KW-1185">Reference proteome</keyword>
<dbReference type="Proteomes" id="UP000003416">
    <property type="component" value="Unassembled WGS sequence"/>
</dbReference>
<proteinExistence type="predicted"/>
<dbReference type="STRING" id="763034.HMPREF9446_02701"/>
<dbReference type="eggNOG" id="ENOG5033PIK">
    <property type="taxonomic scope" value="Bacteria"/>
</dbReference>
<dbReference type="EMBL" id="AFBN01000062">
    <property type="protein sequence ID" value="EGF55450.1"/>
    <property type="molecule type" value="Genomic_DNA"/>
</dbReference>
<dbReference type="RefSeq" id="WP_009125941.1">
    <property type="nucleotide sequence ID" value="NZ_GL882657.1"/>
</dbReference>
<evidence type="ECO:0000313" key="2">
    <source>
        <dbReference type="Proteomes" id="UP000003416"/>
    </source>
</evidence>
<dbReference type="AlphaFoldDB" id="F3PVC3"/>
<reference evidence="1 2" key="1">
    <citation type="submission" date="2011-02" db="EMBL/GenBank/DDBJ databases">
        <authorList>
            <person name="Weinstock G."/>
            <person name="Sodergren E."/>
            <person name="Clifton S."/>
            <person name="Fulton L."/>
            <person name="Fulton B."/>
            <person name="Courtney L."/>
            <person name="Fronick C."/>
            <person name="Harrison M."/>
            <person name="Strong C."/>
            <person name="Farmer C."/>
            <person name="Delahaunty K."/>
            <person name="Markovic C."/>
            <person name="Hall O."/>
            <person name="Minx P."/>
            <person name="Tomlinson C."/>
            <person name="Mitreva M."/>
            <person name="Hou S."/>
            <person name="Chen J."/>
            <person name="Wollam A."/>
            <person name="Pepin K.H."/>
            <person name="Johnson M."/>
            <person name="Bhonagiri V."/>
            <person name="Zhang X."/>
            <person name="Suruliraj S."/>
            <person name="Warren W."/>
            <person name="Chinwalla A."/>
            <person name="Mardis E.R."/>
            <person name="Wilson R.K."/>
        </authorList>
    </citation>
    <scope>NUCLEOTIDE SEQUENCE [LARGE SCALE GENOMIC DNA]</scope>
    <source>
        <strain evidence="1 2">YIT 12057</strain>
    </source>
</reference>
<dbReference type="GeneID" id="86050186"/>
<evidence type="ECO:0000313" key="1">
    <source>
        <dbReference type="EMBL" id="EGF55450.1"/>
    </source>
</evidence>
<sequence>MKTILNKLTLICILTIGCLFTGCSNDHDEWKDGDPALAHVYYYCFEKWGGIPGGNDVSYFMKQGETIGIPTQFYSNYTRKYSPVVYYYTAPRLPKKDEVLTEDDILVCGTDYVVVDKDGNELTPDASGAYEMTWPNAQKGVQNIYIKSLNGKKGSFRVLTFSPDKKMDVTDVSTTSIVKTDEYEVRAISENYFVTVVIQ</sequence>
<evidence type="ECO:0008006" key="3">
    <source>
        <dbReference type="Google" id="ProtNLM"/>
    </source>
</evidence>
<organism evidence="1 2">
    <name type="scientific">Bacteroides fluxus YIT 12057</name>
    <dbReference type="NCBI Taxonomy" id="763034"/>
    <lineage>
        <taxon>Bacteria</taxon>
        <taxon>Pseudomonadati</taxon>
        <taxon>Bacteroidota</taxon>
        <taxon>Bacteroidia</taxon>
        <taxon>Bacteroidales</taxon>
        <taxon>Bacteroidaceae</taxon>
        <taxon>Bacteroides</taxon>
    </lineage>
</organism>
<gene>
    <name evidence="1" type="ORF">HMPREF9446_02701</name>
</gene>
<protein>
    <recommendedName>
        <fullName evidence="3">Lipoprotein</fullName>
    </recommendedName>
</protein>